<sequence length="138" mass="15141">MAVSPTCRGPKVPPSEVRPDLKRVGEVVEDLHTLFSIGQLNVKDSMSRVRDLKSFLKKAAGSKLDIIALQDIPKGFAWASFDGYHTEYCSSRALTQDDKPKSGNPKSGTEQPGTEQPGTGKPKGSTREWQIERRAIAM</sequence>
<keyword evidence="3" id="KW-1185">Reference proteome</keyword>
<evidence type="ECO:0000256" key="1">
    <source>
        <dbReference type="SAM" id="MobiDB-lite"/>
    </source>
</evidence>
<protein>
    <recommendedName>
        <fullName evidence="4">Endonuclease/exonuclease/phosphatase domain-containing protein</fullName>
    </recommendedName>
</protein>
<evidence type="ECO:0000313" key="3">
    <source>
        <dbReference type="Proteomes" id="UP001160390"/>
    </source>
</evidence>
<evidence type="ECO:0008006" key="4">
    <source>
        <dbReference type="Google" id="ProtNLM"/>
    </source>
</evidence>
<proteinExistence type="predicted"/>
<dbReference type="AlphaFoldDB" id="A0AA35MD01"/>
<name>A0AA35MD01_9HYPO</name>
<feature type="compositionally biased region" description="Basic and acidic residues" evidence="1">
    <location>
        <begin position="125"/>
        <end position="138"/>
    </location>
</feature>
<dbReference type="EMBL" id="CABFNP030001261">
    <property type="protein sequence ID" value="CAI6094900.1"/>
    <property type="molecule type" value="Genomic_DNA"/>
</dbReference>
<feature type="compositionally biased region" description="Polar residues" evidence="1">
    <location>
        <begin position="104"/>
        <end position="117"/>
    </location>
</feature>
<gene>
    <name evidence="2" type="ORF">CCHLO57077_00007529</name>
</gene>
<accession>A0AA35MD01</accession>
<comment type="caution">
    <text evidence="2">The sequence shown here is derived from an EMBL/GenBank/DDBJ whole genome shotgun (WGS) entry which is preliminary data.</text>
</comment>
<evidence type="ECO:0000313" key="2">
    <source>
        <dbReference type="EMBL" id="CAI6094900.1"/>
    </source>
</evidence>
<feature type="region of interest" description="Disordered" evidence="1">
    <location>
        <begin position="92"/>
        <end position="138"/>
    </location>
</feature>
<reference evidence="2" key="1">
    <citation type="submission" date="2023-01" db="EMBL/GenBank/DDBJ databases">
        <authorList>
            <person name="Piombo E."/>
        </authorList>
    </citation>
    <scope>NUCLEOTIDE SEQUENCE</scope>
</reference>
<dbReference type="Proteomes" id="UP001160390">
    <property type="component" value="Unassembled WGS sequence"/>
</dbReference>
<organism evidence="2 3">
    <name type="scientific">Clonostachys chloroleuca</name>
    <dbReference type="NCBI Taxonomy" id="1926264"/>
    <lineage>
        <taxon>Eukaryota</taxon>
        <taxon>Fungi</taxon>
        <taxon>Dikarya</taxon>
        <taxon>Ascomycota</taxon>
        <taxon>Pezizomycotina</taxon>
        <taxon>Sordariomycetes</taxon>
        <taxon>Hypocreomycetidae</taxon>
        <taxon>Hypocreales</taxon>
        <taxon>Bionectriaceae</taxon>
        <taxon>Clonostachys</taxon>
    </lineage>
</organism>